<dbReference type="EMBL" id="CAJVPL010002592">
    <property type="protein sequence ID" value="CAG8614778.1"/>
    <property type="molecule type" value="Genomic_DNA"/>
</dbReference>
<sequence length="145" mass="17562">MNGMDVADQLRSYYNTQQTTRRNWMPLFFWLLDTTIINTYQIIRTLGSTQEHKEFRHELVWDLIDFANDPDKVQLRNNSEKETKSTKEIKRPKVTKHFELSDQWLIPGNHFAEWREQREVCQWCAWQAKKKELNMSCKSPNRNQL</sequence>
<organism evidence="1 2">
    <name type="scientific">Ambispora gerdemannii</name>
    <dbReference type="NCBI Taxonomy" id="144530"/>
    <lineage>
        <taxon>Eukaryota</taxon>
        <taxon>Fungi</taxon>
        <taxon>Fungi incertae sedis</taxon>
        <taxon>Mucoromycota</taxon>
        <taxon>Glomeromycotina</taxon>
        <taxon>Glomeromycetes</taxon>
        <taxon>Archaeosporales</taxon>
        <taxon>Ambisporaceae</taxon>
        <taxon>Ambispora</taxon>
    </lineage>
</organism>
<protein>
    <submittedName>
        <fullName evidence="1">9307_t:CDS:1</fullName>
    </submittedName>
</protein>
<comment type="caution">
    <text evidence="1">The sequence shown here is derived from an EMBL/GenBank/DDBJ whole genome shotgun (WGS) entry which is preliminary data.</text>
</comment>
<dbReference type="Proteomes" id="UP000789831">
    <property type="component" value="Unassembled WGS sequence"/>
</dbReference>
<evidence type="ECO:0000313" key="1">
    <source>
        <dbReference type="EMBL" id="CAG8614778.1"/>
    </source>
</evidence>
<keyword evidence="2" id="KW-1185">Reference proteome</keyword>
<feature type="non-terminal residue" evidence="1">
    <location>
        <position position="145"/>
    </location>
</feature>
<proteinExistence type="predicted"/>
<dbReference type="AlphaFoldDB" id="A0A9N9CX28"/>
<accession>A0A9N9CX28</accession>
<dbReference type="OrthoDB" id="2431486at2759"/>
<gene>
    <name evidence="1" type="ORF">AGERDE_LOCUS9774</name>
</gene>
<name>A0A9N9CX28_9GLOM</name>
<evidence type="ECO:0000313" key="2">
    <source>
        <dbReference type="Proteomes" id="UP000789831"/>
    </source>
</evidence>
<reference evidence="1" key="1">
    <citation type="submission" date="2021-06" db="EMBL/GenBank/DDBJ databases">
        <authorList>
            <person name="Kallberg Y."/>
            <person name="Tangrot J."/>
            <person name="Rosling A."/>
        </authorList>
    </citation>
    <scope>NUCLEOTIDE SEQUENCE</scope>
    <source>
        <strain evidence="1">MT106</strain>
    </source>
</reference>